<dbReference type="RefSeq" id="WP_245118757.1">
    <property type="nucleotide sequence ID" value="NZ_CP095061.1"/>
</dbReference>
<dbReference type="InterPro" id="IPR010559">
    <property type="entry name" value="Sig_transdc_His_kin_internal"/>
</dbReference>
<dbReference type="Proteomes" id="UP000830401">
    <property type="component" value="Chromosome"/>
</dbReference>
<dbReference type="EMBL" id="CP095061">
    <property type="protein sequence ID" value="UOQ64777.1"/>
    <property type="molecule type" value="Genomic_DNA"/>
</dbReference>
<sequence>MMRRRLLLNHLVFWTLFVSVSVVFDTIARNQGAFSLPLYLRQFTDLFSIVKQGRVLFTFYLSLWVLTRFFYPRQLGVIFLQVLLLGVFDSVLGYMLEQKIIGPLTGQWFSPPGTPILGFTLRDLTTSCLYVLLAFLFKHLRDHFRTEALQHEKNAIELAYLKSQLNPHFLFNTLNNLYGLALTEPERTPDVVLKLSELMRYVLYESNETYVSLPQEIEYLSSYISLEKLRHEGQVYVDFTVAGPVDGQRIAPLLLISFVENAFKHGAVTNADCPITLHLSVVGSQLTFTTRNQIVRKNKDQVGGIGLASVRRRLALLYPGQHRLAVNQEHDVFECALQLDTHVLQPVS</sequence>
<dbReference type="InterPro" id="IPR036890">
    <property type="entry name" value="HATPase_C_sf"/>
</dbReference>
<gene>
    <name evidence="3" type="ORF">MUN86_14510</name>
</gene>
<evidence type="ECO:0000256" key="1">
    <source>
        <dbReference type="SAM" id="Phobius"/>
    </source>
</evidence>
<reference evidence="3" key="1">
    <citation type="submission" date="2022-04" db="EMBL/GenBank/DDBJ databases">
        <title>Hymenobacter sp. isolated from the air.</title>
        <authorList>
            <person name="Won M."/>
            <person name="Lee C.-M."/>
            <person name="Woen H.-Y."/>
            <person name="Kwon S.-W."/>
        </authorList>
    </citation>
    <scope>NUCLEOTIDE SEQUENCE</scope>
    <source>
        <strain evidence="3">5420S-77</strain>
    </source>
</reference>
<protein>
    <submittedName>
        <fullName evidence="3">Sensor histidine kinase</fullName>
    </submittedName>
</protein>
<dbReference type="GO" id="GO:0016301">
    <property type="term" value="F:kinase activity"/>
    <property type="evidence" value="ECO:0007669"/>
    <property type="project" value="UniProtKB-KW"/>
</dbReference>
<accession>A0ABY4G1U7</accession>
<feature type="transmembrane region" description="Helical" evidence="1">
    <location>
        <begin position="54"/>
        <end position="71"/>
    </location>
</feature>
<keyword evidence="4" id="KW-1185">Reference proteome</keyword>
<keyword evidence="3" id="KW-0418">Kinase</keyword>
<evidence type="ECO:0000313" key="3">
    <source>
        <dbReference type="EMBL" id="UOQ64777.1"/>
    </source>
</evidence>
<keyword evidence="3" id="KW-0808">Transferase</keyword>
<name>A0ABY4G1U7_9BACT</name>
<dbReference type="PANTHER" id="PTHR34220:SF7">
    <property type="entry name" value="SENSOR HISTIDINE KINASE YPDA"/>
    <property type="match status" value="1"/>
</dbReference>
<feature type="transmembrane region" description="Helical" evidence="1">
    <location>
        <begin position="78"/>
        <end position="96"/>
    </location>
</feature>
<dbReference type="Pfam" id="PF06580">
    <property type="entry name" value="His_kinase"/>
    <property type="match status" value="1"/>
</dbReference>
<dbReference type="PANTHER" id="PTHR34220">
    <property type="entry name" value="SENSOR HISTIDINE KINASE YPDA"/>
    <property type="match status" value="1"/>
</dbReference>
<feature type="domain" description="Signal transduction histidine kinase internal region" evidence="2">
    <location>
        <begin position="157"/>
        <end position="233"/>
    </location>
</feature>
<dbReference type="InterPro" id="IPR050640">
    <property type="entry name" value="Bact_2-comp_sensor_kinase"/>
</dbReference>
<dbReference type="Gene3D" id="3.30.565.10">
    <property type="entry name" value="Histidine kinase-like ATPase, C-terminal domain"/>
    <property type="match status" value="1"/>
</dbReference>
<keyword evidence="1" id="KW-0472">Membrane</keyword>
<proteinExistence type="predicted"/>
<feature type="transmembrane region" description="Helical" evidence="1">
    <location>
        <begin position="116"/>
        <end position="137"/>
    </location>
</feature>
<organism evidence="3 4">
    <name type="scientific">Hymenobacter volaticus</name>
    <dbReference type="NCBI Taxonomy" id="2932254"/>
    <lineage>
        <taxon>Bacteria</taxon>
        <taxon>Pseudomonadati</taxon>
        <taxon>Bacteroidota</taxon>
        <taxon>Cytophagia</taxon>
        <taxon>Cytophagales</taxon>
        <taxon>Hymenobacteraceae</taxon>
        <taxon>Hymenobacter</taxon>
    </lineage>
</organism>
<evidence type="ECO:0000313" key="4">
    <source>
        <dbReference type="Proteomes" id="UP000830401"/>
    </source>
</evidence>
<evidence type="ECO:0000259" key="2">
    <source>
        <dbReference type="Pfam" id="PF06580"/>
    </source>
</evidence>
<keyword evidence="1" id="KW-1133">Transmembrane helix</keyword>
<keyword evidence="1" id="KW-0812">Transmembrane</keyword>